<feature type="compositionally biased region" description="Low complexity" evidence="1">
    <location>
        <begin position="441"/>
        <end position="453"/>
    </location>
</feature>
<evidence type="ECO:0000313" key="3">
    <source>
        <dbReference type="EMBL" id="CBZ49783.1"/>
    </source>
</evidence>
<evidence type="ECO:0000313" key="5">
    <source>
        <dbReference type="Proteomes" id="UP000007494"/>
    </source>
</evidence>
<dbReference type="OMA" id="METIITE"/>
<evidence type="ECO:0000256" key="1">
    <source>
        <dbReference type="SAM" id="MobiDB-lite"/>
    </source>
</evidence>
<feature type="compositionally biased region" description="Polar residues" evidence="1">
    <location>
        <begin position="411"/>
        <end position="422"/>
    </location>
</feature>
<feature type="region of interest" description="Disordered" evidence="1">
    <location>
        <begin position="552"/>
        <end position="596"/>
    </location>
</feature>
<feature type="compositionally biased region" description="Basic and acidic residues" evidence="1">
    <location>
        <begin position="499"/>
        <end position="511"/>
    </location>
</feature>
<proteinExistence type="predicted"/>
<reference evidence="3" key="2">
    <citation type="submission" date="2011-03" db="EMBL/GenBank/DDBJ databases">
        <title>Comparative genomics and transcriptomics of Neospora caninum and Toxoplasma gondii.</title>
        <authorList>
            <person name="Reid A.J."/>
            <person name="Sohal A."/>
            <person name="Harris D."/>
            <person name="Quail M."/>
            <person name="Sanders M."/>
            <person name="Berriman M."/>
            <person name="Wastling J.M."/>
            <person name="Pain A."/>
        </authorList>
    </citation>
    <scope>NUCLEOTIDE SEQUENCE</scope>
    <source>
        <strain evidence="3">Liverpool</strain>
    </source>
</reference>
<dbReference type="InParanoid" id="F0V7U2"/>
<evidence type="ECO:0000256" key="2">
    <source>
        <dbReference type="SAM" id="SignalP"/>
    </source>
</evidence>
<feature type="region of interest" description="Disordered" evidence="1">
    <location>
        <begin position="431"/>
        <end position="465"/>
    </location>
</feature>
<dbReference type="OrthoDB" id="330749at2759"/>
<dbReference type="EMBL" id="LN714475">
    <property type="protein sequence ID" value="CEL64371.1"/>
    <property type="molecule type" value="Genomic_DNA"/>
</dbReference>
<name>F0V7U2_NEOCL</name>
<gene>
    <name evidence="4" type="ORF">BN1204_002710</name>
    <name evidence="3" type="ORF">NCLIV_002710</name>
</gene>
<dbReference type="eggNOG" id="ENOG502QZWW">
    <property type="taxonomic scope" value="Eukaryota"/>
</dbReference>
<feature type="compositionally biased region" description="Polar residues" evidence="1">
    <location>
        <begin position="552"/>
        <end position="564"/>
    </location>
</feature>
<dbReference type="Proteomes" id="UP000007494">
    <property type="component" value="Chromosome Ib"/>
</dbReference>
<feature type="signal peptide" evidence="2">
    <location>
        <begin position="1"/>
        <end position="28"/>
    </location>
</feature>
<dbReference type="VEuPathDB" id="ToxoDB:NCLIV_002710"/>
<sequence length="763" mass="82111">MKACSSATLCGLLLWAAASLSIVGCAEDSPVVVDGASTTAYENFLQELVSRKLRRGPRNRFLAYPSQFQGNSSSKEEADLVRLPGWALPGIVLDLLASYGIKKKHEIFLQLLGKMSSELDLFERELTAGDTTDCIPAALKRATQSLLMSHRLCPPTTQKDRDDTLYTETVLEVFGNYLDTVYADDILAVEERADISSPRTQSVEHRNPKKLGLWGDTSTDDCHAPEAPESRYYLRDSPHKGQTLAARETLAAVDKPPGHQAQPIAAEKEPTDAKRSTVFLNEPNTRYVQDGPRGSEVFLASAKDRSPVLSTHSSTQPHNGFRSSLPISSVDLPFSLLPQTIPNASSPLEFTITKEAATDAVAPLARAIVRNSLVPAASPLPHAAAEDVGIQSREPMGIGYDGHVLEKETGTPPNQYDTNKSVGSETMETIITESGGRQGGTATTVSPSSSAAPLQNSAPATVPEAVRSEVNDGKTLRIAAGTMASSSTISLQQRQSTHQAREQDHRTEGHAPEGLLIMQRTVPDSSSTQTQAFAIDNAIPLVLADSKISDHNMTSTERSSTSRPVSAPSPPLTQEKEPSASIGTQAVAGPSGSSAFQAASSQLPLPIIPTRQSVSTVSYNIPALRVLQTICKNNVVTCKRDFAQGVAELLEYGRNRLQKPDPSMDKVLESQDTPFTRTRGNQGSPRVAVVSATPSGRNTEISYSIEQDERLESARLLQKLWEEVNGCVENRSKPICSETQAGRMTASLGLRVSVLGIKKVDTN</sequence>
<accession>F0V7U2</accession>
<dbReference type="AlphaFoldDB" id="F0V7U2"/>
<feature type="region of interest" description="Disordered" evidence="1">
    <location>
        <begin position="403"/>
        <end position="422"/>
    </location>
</feature>
<reference evidence="4" key="4">
    <citation type="journal article" date="2015" name="PLoS ONE">
        <title>Comprehensive Evaluation of Toxoplasma gondii VEG and Neospora caninum LIV Genomes with Tachyzoite Stage Transcriptome and Proteome Defines Novel Transcript Features.</title>
        <authorList>
            <person name="Ramaprasad A."/>
            <person name="Mourier T."/>
            <person name="Naeem R."/>
            <person name="Malas T.B."/>
            <person name="Moussa E."/>
            <person name="Panigrahi A."/>
            <person name="Vermont S.J."/>
            <person name="Otto T.D."/>
            <person name="Wastling J."/>
            <person name="Pain A."/>
        </authorList>
    </citation>
    <scope>NUCLEOTIDE SEQUENCE</scope>
    <source>
        <strain evidence="4">Liverpool</strain>
    </source>
</reference>
<keyword evidence="2" id="KW-0732">Signal</keyword>
<reference evidence="3" key="1">
    <citation type="submission" date="2011-02" db="EMBL/GenBank/DDBJ databases">
        <authorList>
            <person name="Aslett M."/>
        </authorList>
    </citation>
    <scope>NUCLEOTIDE SEQUENCE</scope>
    <source>
        <strain evidence="3">Liverpool</strain>
    </source>
</reference>
<dbReference type="PROSITE" id="PS51257">
    <property type="entry name" value="PROKAR_LIPOPROTEIN"/>
    <property type="match status" value="1"/>
</dbReference>
<evidence type="ECO:0000313" key="4">
    <source>
        <dbReference type="EMBL" id="CEL64371.1"/>
    </source>
</evidence>
<feature type="chain" id="PRO_5007654948" evidence="2">
    <location>
        <begin position="29"/>
        <end position="763"/>
    </location>
</feature>
<dbReference type="GeneID" id="13445832"/>
<feature type="region of interest" description="Disordered" evidence="1">
    <location>
        <begin position="483"/>
        <end position="514"/>
    </location>
</feature>
<feature type="region of interest" description="Disordered" evidence="1">
    <location>
        <begin position="198"/>
        <end position="221"/>
    </location>
</feature>
<organism evidence="3 5">
    <name type="scientific">Neospora caninum (strain Liverpool)</name>
    <dbReference type="NCBI Taxonomy" id="572307"/>
    <lineage>
        <taxon>Eukaryota</taxon>
        <taxon>Sar</taxon>
        <taxon>Alveolata</taxon>
        <taxon>Apicomplexa</taxon>
        <taxon>Conoidasida</taxon>
        <taxon>Coccidia</taxon>
        <taxon>Eucoccidiorida</taxon>
        <taxon>Eimeriorina</taxon>
        <taxon>Sarcocystidae</taxon>
        <taxon>Neospora</taxon>
    </lineage>
</organism>
<feature type="compositionally biased region" description="Polar residues" evidence="1">
    <location>
        <begin position="483"/>
        <end position="498"/>
    </location>
</feature>
<protein>
    <submittedName>
        <fullName evidence="3">Uncharacterized protein</fullName>
    </submittedName>
</protein>
<dbReference type="EMBL" id="FR823381">
    <property type="protein sequence ID" value="CBZ49783.1"/>
    <property type="molecule type" value="Genomic_DNA"/>
</dbReference>
<reference evidence="5" key="3">
    <citation type="journal article" date="2012" name="PLoS Pathog.">
        <title>Comparative genomics of the apicomplexan parasites Toxoplasma gondii and Neospora caninum: Coccidia differing in host range and transmission strategy.</title>
        <authorList>
            <person name="Reid A.J."/>
            <person name="Vermont S.J."/>
            <person name="Cotton J.A."/>
            <person name="Harris D."/>
            <person name="Hill-Cawthorne G.A."/>
            <person name="Konen-Waisman S."/>
            <person name="Latham S.M."/>
            <person name="Mourier T."/>
            <person name="Norton R."/>
            <person name="Quail M.A."/>
            <person name="Sanders M."/>
            <person name="Shanmugam D."/>
            <person name="Sohal A."/>
            <person name="Wasmuth J.D."/>
            <person name="Brunk B."/>
            <person name="Grigg M.E."/>
            <person name="Howard J.C."/>
            <person name="Parkinson J."/>
            <person name="Roos D.S."/>
            <person name="Trees A.J."/>
            <person name="Berriman M."/>
            <person name="Pain A."/>
            <person name="Wastling J.M."/>
        </authorList>
    </citation>
    <scope>NUCLEOTIDE SEQUENCE [LARGE SCALE GENOMIC DNA]</scope>
    <source>
        <strain evidence="5">Liverpool</strain>
    </source>
</reference>
<keyword evidence="5" id="KW-1185">Reference proteome</keyword>
<feature type="region of interest" description="Disordered" evidence="1">
    <location>
        <begin position="255"/>
        <end position="274"/>
    </location>
</feature>
<dbReference type="RefSeq" id="XP_003879818.1">
    <property type="nucleotide sequence ID" value="XM_003879769.1"/>
</dbReference>